<dbReference type="PANTHER" id="PTHR43657">
    <property type="entry name" value="TRYPTOPHAN RNA-BINDING ATTENUATOR PROTEIN-LIKE PROTEIN"/>
    <property type="match status" value="1"/>
</dbReference>
<evidence type="ECO:0000313" key="2">
    <source>
        <dbReference type="Proteomes" id="UP000482209"/>
    </source>
</evidence>
<dbReference type="InterPro" id="IPR036983">
    <property type="entry name" value="AIM24_sf"/>
</dbReference>
<organism evidence="1 2">
    <name type="scientific">Velocimicrobium porci</name>
    <dbReference type="NCBI Taxonomy" id="2606634"/>
    <lineage>
        <taxon>Bacteria</taxon>
        <taxon>Bacillati</taxon>
        <taxon>Bacillota</taxon>
        <taxon>Clostridia</taxon>
        <taxon>Lachnospirales</taxon>
        <taxon>Lachnospiraceae</taxon>
        <taxon>Velocimicrobium</taxon>
    </lineage>
</organism>
<dbReference type="Proteomes" id="UP000482209">
    <property type="component" value="Unassembled WGS sequence"/>
</dbReference>
<accession>A0A6L5XWC0</accession>
<sequence>MRYHVLGDTMPAVEVTFDRAGESMYTQSGGMAWMTEGIRMDTNMKGGLMKSFGRMFSGESLFMATYTAEREDAMIAFASTVAGEILPVDVGACGGMICQKGAFLCAEQTVNLSISFTKKLSSGLFGGEGFILQDISGSGMVFLEIDGNKVEKTLAPGEVIKVDTGNVVAFEKTVSYEIETVKGLKNIFLGGEGLFLTKLTGPGKVILQTQNFNEFAGRIISLIPSK</sequence>
<dbReference type="NCBIfam" id="TIGR00266">
    <property type="entry name" value="TIGR00266 family protein"/>
    <property type="match status" value="1"/>
</dbReference>
<keyword evidence="2" id="KW-1185">Reference proteome</keyword>
<gene>
    <name evidence="1" type="ORF">FYJ58_03330</name>
</gene>
<dbReference type="EMBL" id="VUMT01000003">
    <property type="protein sequence ID" value="MSS62909.1"/>
    <property type="molecule type" value="Genomic_DNA"/>
</dbReference>
<dbReference type="AlphaFoldDB" id="A0A6L5XWC0"/>
<evidence type="ECO:0000313" key="1">
    <source>
        <dbReference type="EMBL" id="MSS62909.1"/>
    </source>
</evidence>
<dbReference type="Pfam" id="PF01987">
    <property type="entry name" value="AIM24"/>
    <property type="match status" value="1"/>
</dbReference>
<dbReference type="InterPro" id="IPR002838">
    <property type="entry name" value="AIM24"/>
</dbReference>
<name>A0A6L5XWC0_9FIRM</name>
<dbReference type="Gene3D" id="3.60.160.10">
    <property type="entry name" value="Mitochondrial biogenesis AIM24"/>
    <property type="match status" value="1"/>
</dbReference>
<proteinExistence type="predicted"/>
<dbReference type="SUPFAM" id="SSF51219">
    <property type="entry name" value="TRAP-like"/>
    <property type="match status" value="1"/>
</dbReference>
<comment type="caution">
    <text evidence="1">The sequence shown here is derived from an EMBL/GenBank/DDBJ whole genome shotgun (WGS) entry which is preliminary data.</text>
</comment>
<reference evidence="1 2" key="1">
    <citation type="submission" date="2019-08" db="EMBL/GenBank/DDBJ databases">
        <title>In-depth cultivation of the pig gut microbiome towards novel bacterial diversity and tailored functional studies.</title>
        <authorList>
            <person name="Wylensek D."/>
            <person name="Hitch T.C.A."/>
            <person name="Clavel T."/>
        </authorList>
    </citation>
    <scope>NUCLEOTIDE SEQUENCE [LARGE SCALE GENOMIC DNA]</scope>
    <source>
        <strain evidence="1 2">WCA-693-APC-MOT-I</strain>
    </source>
</reference>
<dbReference type="PANTHER" id="PTHR43657:SF1">
    <property type="entry name" value="ALTERED INHERITANCE OF MITOCHONDRIA PROTEIN 24, MITOCHONDRIAL"/>
    <property type="match status" value="1"/>
</dbReference>
<dbReference type="InterPro" id="IPR016031">
    <property type="entry name" value="Trp_RNA-bd_attenuator-like_dom"/>
</dbReference>
<dbReference type="RefSeq" id="WP_154517199.1">
    <property type="nucleotide sequence ID" value="NZ_VUMT01000003.1"/>
</dbReference>
<protein>
    <submittedName>
        <fullName evidence="1">TIGR00266 family protein</fullName>
    </submittedName>
</protein>